<dbReference type="GO" id="GO:0004523">
    <property type="term" value="F:RNA-DNA hybrid ribonuclease activity"/>
    <property type="evidence" value="ECO:0007669"/>
    <property type="project" value="InterPro"/>
</dbReference>
<comment type="caution">
    <text evidence="2">The sequence shown here is derived from an EMBL/GenBank/DDBJ whole genome shotgun (WGS) entry which is preliminary data.</text>
</comment>
<gene>
    <name evidence="2" type="ORF">Dsin_018694</name>
</gene>
<dbReference type="InterPro" id="IPR053151">
    <property type="entry name" value="RNase_H-like"/>
</dbReference>
<accession>A0AAE0A793</accession>
<dbReference type="PANTHER" id="PTHR47723">
    <property type="entry name" value="OS05G0353850 PROTEIN"/>
    <property type="match status" value="1"/>
</dbReference>
<proteinExistence type="predicted"/>
<dbReference type="Pfam" id="PF13456">
    <property type="entry name" value="RVT_3"/>
    <property type="match status" value="1"/>
</dbReference>
<dbReference type="PANTHER" id="PTHR47723:SF19">
    <property type="entry name" value="POLYNUCLEOTIDYL TRANSFERASE, RIBONUCLEASE H-LIKE SUPERFAMILY PROTEIN"/>
    <property type="match status" value="1"/>
</dbReference>
<evidence type="ECO:0000259" key="1">
    <source>
        <dbReference type="Pfam" id="PF13456"/>
    </source>
</evidence>
<keyword evidence="3" id="KW-1185">Reference proteome</keyword>
<dbReference type="InterPro" id="IPR036397">
    <property type="entry name" value="RNaseH_sf"/>
</dbReference>
<dbReference type="EMBL" id="JANJYJ010000006">
    <property type="protein sequence ID" value="KAK3204648.1"/>
    <property type="molecule type" value="Genomic_DNA"/>
</dbReference>
<evidence type="ECO:0000313" key="2">
    <source>
        <dbReference type="EMBL" id="KAK3204648.1"/>
    </source>
</evidence>
<name>A0AAE0A793_9ROSI</name>
<dbReference type="AlphaFoldDB" id="A0AAE0A793"/>
<evidence type="ECO:0000313" key="3">
    <source>
        <dbReference type="Proteomes" id="UP001281410"/>
    </source>
</evidence>
<organism evidence="2 3">
    <name type="scientific">Dipteronia sinensis</name>
    <dbReference type="NCBI Taxonomy" id="43782"/>
    <lineage>
        <taxon>Eukaryota</taxon>
        <taxon>Viridiplantae</taxon>
        <taxon>Streptophyta</taxon>
        <taxon>Embryophyta</taxon>
        <taxon>Tracheophyta</taxon>
        <taxon>Spermatophyta</taxon>
        <taxon>Magnoliopsida</taxon>
        <taxon>eudicotyledons</taxon>
        <taxon>Gunneridae</taxon>
        <taxon>Pentapetalae</taxon>
        <taxon>rosids</taxon>
        <taxon>malvids</taxon>
        <taxon>Sapindales</taxon>
        <taxon>Sapindaceae</taxon>
        <taxon>Hippocastanoideae</taxon>
        <taxon>Acereae</taxon>
        <taxon>Dipteronia</taxon>
    </lineage>
</organism>
<dbReference type="GO" id="GO:0003676">
    <property type="term" value="F:nucleic acid binding"/>
    <property type="evidence" value="ECO:0007669"/>
    <property type="project" value="InterPro"/>
</dbReference>
<protein>
    <recommendedName>
        <fullName evidence="1">RNase H type-1 domain-containing protein</fullName>
    </recommendedName>
</protein>
<sequence length="135" mass="14261">MVVGLGAAIRDDKGKIVAVLSKPFPGVFSADTGEFLALREGLLLAKNLNLSVQIDEVDAPNVASILNSSAPFLGDASFIVDDIKALCLEVGICKCQAIPRLGNTLAHNLASMALPSLQECSRLDSSLFCPHFHVL</sequence>
<dbReference type="CDD" id="cd06222">
    <property type="entry name" value="RNase_H_like"/>
    <property type="match status" value="1"/>
</dbReference>
<reference evidence="2" key="1">
    <citation type="journal article" date="2023" name="Plant J.">
        <title>Genome sequences and population genomics provide insights into the demographic history, inbreeding, and mutation load of two 'living fossil' tree species of Dipteronia.</title>
        <authorList>
            <person name="Feng Y."/>
            <person name="Comes H.P."/>
            <person name="Chen J."/>
            <person name="Zhu S."/>
            <person name="Lu R."/>
            <person name="Zhang X."/>
            <person name="Li P."/>
            <person name="Qiu J."/>
            <person name="Olsen K.M."/>
            <person name="Qiu Y."/>
        </authorList>
    </citation>
    <scope>NUCLEOTIDE SEQUENCE</scope>
    <source>
        <strain evidence="2">NBL</strain>
    </source>
</reference>
<dbReference type="InterPro" id="IPR002156">
    <property type="entry name" value="RNaseH_domain"/>
</dbReference>
<feature type="domain" description="RNase H type-1" evidence="1">
    <location>
        <begin position="4"/>
        <end position="113"/>
    </location>
</feature>
<dbReference type="Gene3D" id="3.30.420.10">
    <property type="entry name" value="Ribonuclease H-like superfamily/Ribonuclease H"/>
    <property type="match status" value="1"/>
</dbReference>
<dbReference type="Proteomes" id="UP001281410">
    <property type="component" value="Unassembled WGS sequence"/>
</dbReference>
<dbReference type="InterPro" id="IPR044730">
    <property type="entry name" value="RNase_H-like_dom_plant"/>
</dbReference>